<protein>
    <recommendedName>
        <fullName evidence="2">Iminophenyl-pyruvate dimer synthase domain-containing protein</fullName>
    </recommendedName>
</protein>
<dbReference type="Gene3D" id="1.20.1260.10">
    <property type="match status" value="1"/>
</dbReference>
<dbReference type="EMBL" id="JACHJS010000001">
    <property type="protein sequence ID" value="MBB4966278.1"/>
    <property type="molecule type" value="Genomic_DNA"/>
</dbReference>
<dbReference type="InterPro" id="IPR026820">
    <property type="entry name" value="VioB/RebD_dom"/>
</dbReference>
<name>A0A7W7T489_9PSEU</name>
<accession>A0A7W7T489</accession>
<organism evidence="3 4">
    <name type="scientific">Saccharothrix violaceirubra</name>
    <dbReference type="NCBI Taxonomy" id="413306"/>
    <lineage>
        <taxon>Bacteria</taxon>
        <taxon>Bacillati</taxon>
        <taxon>Actinomycetota</taxon>
        <taxon>Actinomycetes</taxon>
        <taxon>Pseudonocardiales</taxon>
        <taxon>Pseudonocardiaceae</taxon>
        <taxon>Saccharothrix</taxon>
    </lineage>
</organism>
<proteinExistence type="predicted"/>
<comment type="caution">
    <text evidence="3">The sequence shown here is derived from an EMBL/GenBank/DDBJ whole genome shotgun (WGS) entry which is preliminary data.</text>
</comment>
<dbReference type="RefSeq" id="WP_184670180.1">
    <property type="nucleotide sequence ID" value="NZ_BAABAI010000026.1"/>
</dbReference>
<dbReference type="Proteomes" id="UP000542674">
    <property type="component" value="Unassembled WGS sequence"/>
</dbReference>
<dbReference type="InterPro" id="IPR012347">
    <property type="entry name" value="Ferritin-like"/>
</dbReference>
<reference evidence="3 4" key="1">
    <citation type="submission" date="2020-08" db="EMBL/GenBank/DDBJ databases">
        <title>Sequencing the genomes of 1000 actinobacteria strains.</title>
        <authorList>
            <person name="Klenk H.-P."/>
        </authorList>
    </citation>
    <scope>NUCLEOTIDE SEQUENCE [LARGE SCALE GENOMIC DNA]</scope>
    <source>
        <strain evidence="3 4">DSM 45084</strain>
    </source>
</reference>
<feature type="region of interest" description="Disordered" evidence="1">
    <location>
        <begin position="312"/>
        <end position="331"/>
    </location>
</feature>
<evidence type="ECO:0000259" key="2">
    <source>
        <dbReference type="Pfam" id="PF12902"/>
    </source>
</evidence>
<keyword evidence="4" id="KW-1185">Reference proteome</keyword>
<sequence>MSVFDLPRLHFAGTATTRLPTGPKSGLVDLATNTALTASGPADMSTSEYHAYLDGHSPRFDADGRPCDDGPFTTTKGWNFAGNGHFAVDARIVGVELAPGDLDVSDPVVGRSVDLWGHYNPYLATTVNRARVFDVDPASDWTTTLMVGQFCFGRAGRSHDAGYLFSGGVSGFAPPRWHHLRYVRDVGDHPFAPHLRRSVVHQFVTSRDDPLWRWPAAEPRSPAVAALRELTDSTADGLVVQFTLGSMATPRAPGVPNHWELRGTIAPWHADESRTYPAGRLLVPTRTGALHTLTVDVTPTHATFNLVNAVPLTTRAPRPGPGPTHAPGPRLDLGDLELRGADGRLVAVLPRDAYREPRPDGGLVVVPVVDAGAADQALRIVGGGTVLLAEREVNVQADDACLFLEHSGDEDVEVRTYLRGRPSAHEVHIGQYVNAKATPFDRTSDVVHAKSVLHTDERGRGTLTLHGARAGTARILLSPTAEVPDLDYDHDDALGFWPGAGWLAVRVLPDDRRLDDIADEDVTFDVLHREVFAYYEHLYSFMRDEVFSLDDAFRVHTYARLIWQMSDPANKAKTYYMPPTRDLTAPQARLLLAFLRKQHEADATAPVVGSVAATGPRIVNRGDLLRALHDAATIELAVMLQYLYAAFSLPTYGAARDLVRRGEWRPEHLGLVCGDGGETRDGGIRGTLLAVAREEMIHFLLVNNVIMAIGEPFHVPDLDFGTVNSRLPIPLDFALEPLGIGSVQRFIAIERPDDGTTHPYGDDRPYGSLSELYADIREGLCRVPDLFLVEKGRGGGEHHLFLRESINAVHPDYQLEVDDLASALFAIDVVTEQGEGNVLTAADGGQSHFATFLRISDLLMTETLGAERRGKVPWTPAYPVVRNPTLRPGNPATEPVSDPDARTVLTLFNKSYFMMFQLMLHHFGHQPDASLRRSDLMNMAIEIMTGVLRPTAEVLVRLPSGRRGRTAGPSFELIGTPGLIPRPDVAWRSLALRFDHLAAATRRCGLIPDSAVDTLGFLAAHFHSRPRRGRT</sequence>
<gene>
    <name evidence="3" type="ORF">F4559_003637</name>
</gene>
<dbReference type="AlphaFoldDB" id="A0A7W7T489"/>
<dbReference type="Pfam" id="PF12902">
    <property type="entry name" value="Ferritin-like"/>
    <property type="match status" value="1"/>
</dbReference>
<evidence type="ECO:0000313" key="3">
    <source>
        <dbReference type="EMBL" id="MBB4966278.1"/>
    </source>
</evidence>
<evidence type="ECO:0000313" key="4">
    <source>
        <dbReference type="Proteomes" id="UP000542674"/>
    </source>
</evidence>
<feature type="domain" description="Iminophenyl-pyruvate dimer synthase" evidence="2">
    <location>
        <begin position="628"/>
        <end position="856"/>
    </location>
</feature>
<evidence type="ECO:0000256" key="1">
    <source>
        <dbReference type="SAM" id="MobiDB-lite"/>
    </source>
</evidence>